<proteinExistence type="inferred from homology"/>
<name>A0AA91IPN6_9GAMM</name>
<gene>
    <name evidence="3" type="ORF">M993_02366</name>
</gene>
<dbReference type="Gene3D" id="2.30.330.10">
    <property type="entry name" value="SpoA-like"/>
    <property type="match status" value="1"/>
</dbReference>
<accession>A0AA91IPN6</accession>
<dbReference type="InterPro" id="IPR013385">
    <property type="entry name" value="T3SS_SpaO/YscQ/SpaO"/>
</dbReference>
<dbReference type="SUPFAM" id="SSF101801">
    <property type="entry name" value="Surface presentation of antigens (SPOA)"/>
    <property type="match status" value="1"/>
</dbReference>
<dbReference type="GO" id="GO:0030254">
    <property type="term" value="P:protein secretion by the type III secretion system"/>
    <property type="evidence" value="ECO:0007669"/>
    <property type="project" value="InterPro"/>
</dbReference>
<reference evidence="3 4" key="1">
    <citation type="submission" date="2016-04" db="EMBL/GenBank/DDBJ databases">
        <title>ATOL: Assembling a taxonomically balanced genome-scale reconstruction of the evolutionary history of the Enterobacteriaceae.</title>
        <authorList>
            <person name="Plunkett G.III."/>
            <person name="Neeno-Eckwall E.C."/>
            <person name="Glasner J.D."/>
            <person name="Perna N.T."/>
        </authorList>
    </citation>
    <scope>NUCLEOTIDE SEQUENCE [LARGE SCALE GENOMIC DNA]</scope>
    <source>
        <strain evidence="3 4">ATCC 12841</strain>
    </source>
</reference>
<dbReference type="PANTHER" id="PTHR30034">
    <property type="entry name" value="FLAGELLAR MOTOR SWITCH PROTEIN FLIM"/>
    <property type="match status" value="1"/>
</dbReference>
<comment type="caution">
    <text evidence="3">The sequence shown here is derived from an EMBL/GenBank/DDBJ whole genome shotgun (WGS) entry which is preliminary data.</text>
</comment>
<dbReference type="InterPro" id="IPR036429">
    <property type="entry name" value="SpoA-like_sf"/>
</dbReference>
<dbReference type="RefSeq" id="WP_061552968.1">
    <property type="nucleotide sequence ID" value="NZ_LXEX01000031.1"/>
</dbReference>
<dbReference type="Proteomes" id="UP000078431">
    <property type="component" value="Unassembled WGS sequence"/>
</dbReference>
<evidence type="ECO:0000313" key="3">
    <source>
        <dbReference type="EMBL" id="OAT59063.1"/>
    </source>
</evidence>
<keyword evidence="4" id="KW-1185">Reference proteome</keyword>
<organism evidence="3 4">
    <name type="scientific">Obesumbacterium proteus ATCC 12841</name>
    <dbReference type="NCBI Taxonomy" id="1354268"/>
    <lineage>
        <taxon>Bacteria</taxon>
        <taxon>Pseudomonadati</taxon>
        <taxon>Pseudomonadota</taxon>
        <taxon>Gammaproteobacteria</taxon>
        <taxon>Enterobacterales</taxon>
        <taxon>Hafniaceae</taxon>
        <taxon>Obesumbacterium</taxon>
    </lineage>
</organism>
<protein>
    <submittedName>
        <fullName evidence="3">Type III secretion system inner membrane component</fullName>
    </submittedName>
</protein>
<dbReference type="GO" id="GO:0050918">
    <property type="term" value="P:positive chemotaxis"/>
    <property type="evidence" value="ECO:0007669"/>
    <property type="project" value="TreeGrafter"/>
</dbReference>
<evidence type="ECO:0000259" key="2">
    <source>
        <dbReference type="Pfam" id="PF01052"/>
    </source>
</evidence>
<dbReference type="NCBIfam" id="NF005956">
    <property type="entry name" value="PRK08035.1"/>
    <property type="match status" value="1"/>
</dbReference>
<evidence type="ECO:0000313" key="4">
    <source>
        <dbReference type="Proteomes" id="UP000078431"/>
    </source>
</evidence>
<dbReference type="AlphaFoldDB" id="A0AA91IPN6"/>
<dbReference type="Pfam" id="PF01052">
    <property type="entry name" value="FliMN_C"/>
    <property type="match status" value="1"/>
</dbReference>
<dbReference type="NCBIfam" id="TIGR02551">
    <property type="entry name" value="SpaO_YscQ"/>
    <property type="match status" value="1"/>
</dbReference>
<dbReference type="InterPro" id="IPR001543">
    <property type="entry name" value="FliN-like_C"/>
</dbReference>
<dbReference type="EMBL" id="LXEX01000031">
    <property type="protein sequence ID" value="OAT59063.1"/>
    <property type="molecule type" value="Genomic_DNA"/>
</dbReference>
<comment type="similarity">
    <text evidence="1">Belongs to the FliN/MopA/SpaO family.</text>
</comment>
<evidence type="ECO:0000256" key="1">
    <source>
        <dbReference type="ARBA" id="ARBA00009226"/>
    </source>
</evidence>
<feature type="domain" description="Flagellar motor switch protein FliN-like C-terminal" evidence="2">
    <location>
        <begin position="249"/>
        <end position="317"/>
    </location>
</feature>
<sequence>MPKILPEESEIVRLLPSEGMPLGALHICARQWTNAQEGIVFSVMLGKTPCEIWLLASDWQIWCEGMIGSSAPEFVDACLLFGIAEWGLSPLIAASGAKMLRSMSNPIRCSILPDQIALTFSWQIEHYQFQALLFNWPTTYFQAIAEQILPRTRPVRLLPPIAFACYVGWCLVSLSELRNISVGMGLRMQAFGNLRSGECVLLLSAGIVARVCMESEDRMKINELVQDVESLLQEERNPPECLRSLAVEIDGLPQKLLVEVGQVDISLGALRSLSEGDLLPTEARFSSEVKLRLNGRVIGLGELIGCGESFLVRISHWYLNNPEQPRIAEAEDTANT</sequence>
<dbReference type="GO" id="GO:0071978">
    <property type="term" value="P:bacterial-type flagellum-dependent swarming motility"/>
    <property type="evidence" value="ECO:0007669"/>
    <property type="project" value="TreeGrafter"/>
</dbReference>
<dbReference type="PANTHER" id="PTHR30034:SF5">
    <property type="entry name" value="SECRETION SYSTEM APPARATUS PROTEIN SSAQ"/>
    <property type="match status" value="1"/>
</dbReference>